<gene>
    <name evidence="11" type="ORF">UABAM_03208</name>
</gene>
<evidence type="ECO:0000256" key="9">
    <source>
        <dbReference type="ARBA" id="ARBA00048173"/>
    </source>
</evidence>
<dbReference type="GO" id="GO:0046872">
    <property type="term" value="F:metal ion binding"/>
    <property type="evidence" value="ECO:0007669"/>
    <property type="project" value="UniProtKB-KW"/>
</dbReference>
<keyword evidence="6 11" id="KW-0695">RNA-directed DNA polymerase</keyword>
<dbReference type="EMBL" id="AP019860">
    <property type="protein sequence ID" value="BBM84847.1"/>
    <property type="molecule type" value="Genomic_DNA"/>
</dbReference>
<name>A0A5S9F3K8_UABAM</name>
<dbReference type="Pfam" id="PF00078">
    <property type="entry name" value="RVT_1"/>
    <property type="match status" value="1"/>
</dbReference>
<sequence>MAVEIRCPECGAAFQAEDVFPGSRVSCPSCEAILILDVEKQRLSRKSIVPPVPGPKIYKPEDQDSLKRAAINHLSNWLDIPATQINEALASLQKGEGYNDWKIPKGNEYSFREISAPIQILKDIQRRVLDRLLYRIPVSNAAHGFINGRSIVTNASYHLETAQSILNIDLKDAFPSVKKERVKHLFVRYIKIPLKHLGEQIDHGVLNKVVDILVELTTHNGGLPQGGPCSGYLLNVACITLDKSIYRLLQTHSTQYIQYRYTRYADDITISANAPISNMLKSEIQKAILNNGYQINPKKIHYAERKRGQKLEVTGLIIEKNKVRIPASRLDNFRANIHQASLMNTADLTPEKKLEVQSIIAFAKMVYGKVPHRLWGPYNTYLEKHGLTHPFGRKGLQWDQYPS</sequence>
<dbReference type="PANTHER" id="PTHR34047:SF7">
    <property type="entry name" value="RNA-DIRECTED DNA POLYMERASE"/>
    <property type="match status" value="1"/>
</dbReference>
<dbReference type="PROSITE" id="PS50878">
    <property type="entry name" value="RT_POL"/>
    <property type="match status" value="1"/>
</dbReference>
<dbReference type="InterPro" id="IPR000477">
    <property type="entry name" value="RT_dom"/>
</dbReference>
<evidence type="ECO:0000256" key="5">
    <source>
        <dbReference type="ARBA" id="ARBA00022842"/>
    </source>
</evidence>
<dbReference type="CDD" id="cd03487">
    <property type="entry name" value="RT_Bac_retron_II"/>
    <property type="match status" value="1"/>
</dbReference>
<dbReference type="PRINTS" id="PR00866">
    <property type="entry name" value="RNADNAPOLMS"/>
</dbReference>
<evidence type="ECO:0000256" key="1">
    <source>
        <dbReference type="ARBA" id="ARBA00012493"/>
    </source>
</evidence>
<comment type="similarity">
    <text evidence="8">Belongs to the bacterial reverse transcriptase family.</text>
</comment>
<dbReference type="GO" id="GO:0051607">
    <property type="term" value="P:defense response to virus"/>
    <property type="evidence" value="ECO:0007669"/>
    <property type="project" value="UniProtKB-KW"/>
</dbReference>
<dbReference type="KEGG" id="uam:UABAM_03208"/>
<protein>
    <recommendedName>
        <fullName evidence="1">RNA-directed DNA polymerase</fullName>
        <ecNumber evidence="1">2.7.7.49</ecNumber>
    </recommendedName>
</protein>
<dbReference type="InterPro" id="IPR051083">
    <property type="entry name" value="GrpII_Intron_Splice-Mob/Def"/>
</dbReference>
<evidence type="ECO:0000256" key="8">
    <source>
        <dbReference type="ARBA" id="ARBA00034120"/>
    </source>
</evidence>
<dbReference type="Gene3D" id="2.20.28.160">
    <property type="match status" value="1"/>
</dbReference>
<dbReference type="PANTHER" id="PTHR34047">
    <property type="entry name" value="NUCLEAR INTRON MATURASE 1, MITOCHONDRIAL-RELATED"/>
    <property type="match status" value="1"/>
</dbReference>
<keyword evidence="7" id="KW-0051">Antiviral defense</keyword>
<dbReference type="RefSeq" id="WP_151968975.1">
    <property type="nucleotide sequence ID" value="NZ_AP019860.1"/>
</dbReference>
<evidence type="ECO:0000313" key="11">
    <source>
        <dbReference type="EMBL" id="BBM84847.1"/>
    </source>
</evidence>
<dbReference type="EC" id="2.7.7.49" evidence="1"/>
<dbReference type="SUPFAM" id="SSF56672">
    <property type="entry name" value="DNA/RNA polymerases"/>
    <property type="match status" value="1"/>
</dbReference>
<reference evidence="11 12" key="1">
    <citation type="submission" date="2019-08" db="EMBL/GenBank/DDBJ databases">
        <title>Complete genome sequence of Candidatus Uab amorphum.</title>
        <authorList>
            <person name="Shiratori T."/>
            <person name="Suzuki S."/>
            <person name="Kakizawa Y."/>
            <person name="Ishida K."/>
        </authorList>
    </citation>
    <scope>NUCLEOTIDE SEQUENCE [LARGE SCALE GENOMIC DNA]</scope>
    <source>
        <strain evidence="11 12">SRT547</strain>
    </source>
</reference>
<evidence type="ECO:0000256" key="2">
    <source>
        <dbReference type="ARBA" id="ARBA00022679"/>
    </source>
</evidence>
<evidence type="ECO:0000256" key="3">
    <source>
        <dbReference type="ARBA" id="ARBA00022695"/>
    </source>
</evidence>
<evidence type="ECO:0000256" key="6">
    <source>
        <dbReference type="ARBA" id="ARBA00022918"/>
    </source>
</evidence>
<evidence type="ECO:0000259" key="10">
    <source>
        <dbReference type="PROSITE" id="PS50878"/>
    </source>
</evidence>
<organism evidence="11 12">
    <name type="scientific">Uabimicrobium amorphum</name>
    <dbReference type="NCBI Taxonomy" id="2596890"/>
    <lineage>
        <taxon>Bacteria</taxon>
        <taxon>Pseudomonadati</taxon>
        <taxon>Planctomycetota</taxon>
        <taxon>Candidatus Uabimicrobiia</taxon>
        <taxon>Candidatus Uabimicrobiales</taxon>
        <taxon>Candidatus Uabimicrobiaceae</taxon>
        <taxon>Candidatus Uabimicrobium</taxon>
    </lineage>
</organism>
<dbReference type="InterPro" id="IPR043502">
    <property type="entry name" value="DNA/RNA_pol_sf"/>
</dbReference>
<keyword evidence="4" id="KW-0479">Metal-binding</keyword>
<dbReference type="GO" id="GO:0003964">
    <property type="term" value="F:RNA-directed DNA polymerase activity"/>
    <property type="evidence" value="ECO:0007669"/>
    <property type="project" value="UniProtKB-KW"/>
</dbReference>
<accession>A0A5S9F3K8</accession>
<proteinExistence type="inferred from homology"/>
<keyword evidence="2" id="KW-0808">Transferase</keyword>
<dbReference type="OrthoDB" id="9788687at2"/>
<keyword evidence="3" id="KW-0548">Nucleotidyltransferase</keyword>
<dbReference type="GO" id="GO:0003723">
    <property type="term" value="F:RNA binding"/>
    <property type="evidence" value="ECO:0007669"/>
    <property type="project" value="InterPro"/>
</dbReference>
<dbReference type="AlphaFoldDB" id="A0A5S9F3K8"/>
<dbReference type="Proteomes" id="UP000326354">
    <property type="component" value="Chromosome"/>
</dbReference>
<comment type="catalytic activity">
    <reaction evidence="9">
        <text>DNA(n) + a 2'-deoxyribonucleoside 5'-triphosphate = DNA(n+1) + diphosphate</text>
        <dbReference type="Rhea" id="RHEA:22508"/>
        <dbReference type="Rhea" id="RHEA-COMP:17339"/>
        <dbReference type="Rhea" id="RHEA-COMP:17340"/>
        <dbReference type="ChEBI" id="CHEBI:33019"/>
        <dbReference type="ChEBI" id="CHEBI:61560"/>
        <dbReference type="ChEBI" id="CHEBI:173112"/>
        <dbReference type="EC" id="2.7.7.49"/>
    </reaction>
</comment>
<keyword evidence="5" id="KW-0460">Magnesium</keyword>
<evidence type="ECO:0000313" key="12">
    <source>
        <dbReference type="Proteomes" id="UP000326354"/>
    </source>
</evidence>
<keyword evidence="12" id="KW-1185">Reference proteome</keyword>
<dbReference type="InterPro" id="IPR000123">
    <property type="entry name" value="Reverse_transcriptase_msDNA"/>
</dbReference>
<feature type="domain" description="Reverse transcriptase" evidence="10">
    <location>
        <begin position="84"/>
        <end position="318"/>
    </location>
</feature>
<evidence type="ECO:0000256" key="7">
    <source>
        <dbReference type="ARBA" id="ARBA00023118"/>
    </source>
</evidence>
<evidence type="ECO:0000256" key="4">
    <source>
        <dbReference type="ARBA" id="ARBA00022723"/>
    </source>
</evidence>